<protein>
    <recommendedName>
        <fullName evidence="10">Major facilitator superfamily (MFS) profile domain-containing protein</fullName>
    </recommendedName>
</protein>
<dbReference type="PANTHER" id="PTHR23517:SF3">
    <property type="entry name" value="INTEGRAL MEMBRANE TRANSPORT PROTEIN"/>
    <property type="match status" value="1"/>
</dbReference>
<keyword evidence="3" id="KW-1003">Cell membrane</keyword>
<evidence type="ECO:0000256" key="5">
    <source>
        <dbReference type="ARBA" id="ARBA00022989"/>
    </source>
</evidence>
<dbReference type="EMBL" id="QHKI01000064">
    <property type="protein sequence ID" value="RSM70802.1"/>
    <property type="molecule type" value="Genomic_DNA"/>
</dbReference>
<evidence type="ECO:0000256" key="2">
    <source>
        <dbReference type="ARBA" id="ARBA00022448"/>
    </source>
</evidence>
<gene>
    <name evidence="8" type="ORF">DMH04_44145</name>
</gene>
<feature type="transmembrane region" description="Helical" evidence="7">
    <location>
        <begin position="272"/>
        <end position="293"/>
    </location>
</feature>
<comment type="caution">
    <text evidence="8">The sequence shown here is derived from an EMBL/GenBank/DDBJ whole genome shotgun (WGS) entry which is preliminary data.</text>
</comment>
<comment type="subcellular location">
    <subcellularLocation>
        <location evidence="1">Cell membrane</location>
        <topology evidence="1">Multi-pass membrane protein</topology>
    </subcellularLocation>
</comment>
<dbReference type="OrthoDB" id="6803299at2"/>
<keyword evidence="6 7" id="KW-0472">Membrane</keyword>
<evidence type="ECO:0000256" key="3">
    <source>
        <dbReference type="ARBA" id="ARBA00022475"/>
    </source>
</evidence>
<dbReference type="InterPro" id="IPR036259">
    <property type="entry name" value="MFS_trans_sf"/>
</dbReference>
<evidence type="ECO:0000313" key="8">
    <source>
        <dbReference type="EMBL" id="RSM70802.1"/>
    </source>
</evidence>
<organism evidence="8 9">
    <name type="scientific">Kibdelosporangium aridum</name>
    <dbReference type="NCBI Taxonomy" id="2030"/>
    <lineage>
        <taxon>Bacteria</taxon>
        <taxon>Bacillati</taxon>
        <taxon>Actinomycetota</taxon>
        <taxon>Actinomycetes</taxon>
        <taxon>Pseudonocardiales</taxon>
        <taxon>Pseudonocardiaceae</taxon>
        <taxon>Kibdelosporangium</taxon>
    </lineage>
</organism>
<proteinExistence type="predicted"/>
<reference evidence="8 9" key="1">
    <citation type="submission" date="2018-05" db="EMBL/GenBank/DDBJ databases">
        <title>Evolution of GPA BGCs.</title>
        <authorList>
            <person name="Waglechner N."/>
            <person name="Wright G.D."/>
        </authorList>
    </citation>
    <scope>NUCLEOTIDE SEQUENCE [LARGE SCALE GENOMIC DNA]</scope>
    <source>
        <strain evidence="8 9">A82846</strain>
    </source>
</reference>
<evidence type="ECO:0000256" key="4">
    <source>
        <dbReference type="ARBA" id="ARBA00022692"/>
    </source>
</evidence>
<sequence length="508" mass="53663">MRAISGAIRTDFSRIVLVSRKYCGRGRRLPACRVVRLEPARVARPTAHPSSLCSWTEYILVVFRLDPLDENRARWRMNSLWDASGLPATPFGCNGGEICGMRGNWLREKSVSLTSFGAANYLLLGQFLTTIGTGAILATATIFLIRSVQLPPVEVGIGMAVVAAIGFVALFGIGPAVDRFGPREVTIISTVVAATATACFVWIDSLPTFILFEGLSNTGLIGMGVGQRALIGRIMEAGDRVRYQAYSRSVSNVGYAVGSLAVIPLLEADSRAAYVAVFLGIALLIGAAIPCVLRGPYPNEAPPRKSSRMAIADVRYVVMAVLCGLLSARAKLLTVAIPLWITAHTSAPLGLTGFLLFLNTVVVVLLQVRFSRGAADLAGASKVTLLGGFAFVAAFALIAFASTTIAGIAVAMLIIGVLLFTMGEMWTSAASWTYSYELADPAMHGQYQSVFALGRTGGNVAGSLLASVVAALGITGWGVVVVVLFSCCVLTVVATPRSRAADLHGRVE</sequence>
<feature type="transmembrane region" description="Helical" evidence="7">
    <location>
        <begin position="314"/>
        <end position="341"/>
    </location>
</feature>
<feature type="transmembrane region" description="Helical" evidence="7">
    <location>
        <begin position="250"/>
        <end position="266"/>
    </location>
</feature>
<keyword evidence="4 7" id="KW-0812">Transmembrane</keyword>
<feature type="transmembrane region" description="Helical" evidence="7">
    <location>
        <begin position="389"/>
        <end position="422"/>
    </location>
</feature>
<evidence type="ECO:0000313" key="9">
    <source>
        <dbReference type="Proteomes" id="UP000287547"/>
    </source>
</evidence>
<accession>A0A428YQI2</accession>
<dbReference type="GO" id="GO:0022857">
    <property type="term" value="F:transmembrane transporter activity"/>
    <property type="evidence" value="ECO:0007669"/>
    <property type="project" value="InterPro"/>
</dbReference>
<dbReference type="AlphaFoldDB" id="A0A428YQI2"/>
<keyword evidence="2" id="KW-0813">Transport</keyword>
<dbReference type="GO" id="GO:0005886">
    <property type="term" value="C:plasma membrane"/>
    <property type="evidence" value="ECO:0007669"/>
    <property type="project" value="UniProtKB-SubCell"/>
</dbReference>
<dbReference type="SUPFAM" id="SSF103473">
    <property type="entry name" value="MFS general substrate transporter"/>
    <property type="match status" value="1"/>
</dbReference>
<feature type="transmembrane region" description="Helical" evidence="7">
    <location>
        <begin position="121"/>
        <end position="143"/>
    </location>
</feature>
<dbReference type="Pfam" id="PF07690">
    <property type="entry name" value="MFS_1"/>
    <property type="match status" value="1"/>
</dbReference>
<dbReference type="Gene3D" id="1.20.1250.20">
    <property type="entry name" value="MFS general substrate transporter like domains"/>
    <property type="match status" value="1"/>
</dbReference>
<feature type="transmembrane region" description="Helical" evidence="7">
    <location>
        <begin position="185"/>
        <end position="203"/>
    </location>
</feature>
<dbReference type="Proteomes" id="UP000287547">
    <property type="component" value="Unassembled WGS sequence"/>
</dbReference>
<evidence type="ECO:0000256" key="6">
    <source>
        <dbReference type="ARBA" id="ARBA00023136"/>
    </source>
</evidence>
<dbReference type="PANTHER" id="PTHR23517">
    <property type="entry name" value="RESISTANCE PROTEIN MDTM, PUTATIVE-RELATED-RELATED"/>
    <property type="match status" value="1"/>
</dbReference>
<keyword evidence="5 7" id="KW-1133">Transmembrane helix</keyword>
<evidence type="ECO:0000256" key="1">
    <source>
        <dbReference type="ARBA" id="ARBA00004651"/>
    </source>
</evidence>
<dbReference type="InterPro" id="IPR050171">
    <property type="entry name" value="MFS_Transporters"/>
</dbReference>
<feature type="transmembrane region" description="Helical" evidence="7">
    <location>
        <begin position="464"/>
        <end position="493"/>
    </location>
</feature>
<feature type="transmembrane region" description="Helical" evidence="7">
    <location>
        <begin position="347"/>
        <end position="368"/>
    </location>
</feature>
<feature type="transmembrane region" description="Helical" evidence="7">
    <location>
        <begin position="209"/>
        <end position="230"/>
    </location>
</feature>
<evidence type="ECO:0000256" key="7">
    <source>
        <dbReference type="SAM" id="Phobius"/>
    </source>
</evidence>
<evidence type="ECO:0008006" key="10">
    <source>
        <dbReference type="Google" id="ProtNLM"/>
    </source>
</evidence>
<dbReference type="InterPro" id="IPR011701">
    <property type="entry name" value="MFS"/>
</dbReference>
<name>A0A428YQI2_KIBAR</name>
<feature type="transmembrane region" description="Helical" evidence="7">
    <location>
        <begin position="155"/>
        <end position="173"/>
    </location>
</feature>